<accession>A0AAI9X332</accession>
<organism evidence="2 3">
    <name type="scientific">Penicillium thymicola</name>
    <dbReference type="NCBI Taxonomy" id="293382"/>
    <lineage>
        <taxon>Eukaryota</taxon>
        <taxon>Fungi</taxon>
        <taxon>Dikarya</taxon>
        <taxon>Ascomycota</taxon>
        <taxon>Pezizomycotina</taxon>
        <taxon>Eurotiomycetes</taxon>
        <taxon>Eurotiomycetidae</taxon>
        <taxon>Eurotiales</taxon>
        <taxon>Aspergillaceae</taxon>
        <taxon>Penicillium</taxon>
    </lineage>
</organism>
<comment type="caution">
    <text evidence="2">The sequence shown here is derived from an EMBL/GenBank/DDBJ whole genome shotgun (WGS) entry which is preliminary data.</text>
</comment>
<evidence type="ECO:0000256" key="1">
    <source>
        <dbReference type="SAM" id="Phobius"/>
    </source>
</evidence>
<evidence type="ECO:0000313" key="2">
    <source>
        <dbReference type="EMBL" id="KAJ9481872.1"/>
    </source>
</evidence>
<keyword evidence="1" id="KW-1133">Transmembrane helix</keyword>
<feature type="transmembrane region" description="Helical" evidence="1">
    <location>
        <begin position="116"/>
        <end position="135"/>
    </location>
</feature>
<dbReference type="EMBL" id="LACB01000662">
    <property type="protein sequence ID" value="KAJ9481872.1"/>
    <property type="molecule type" value="Genomic_DNA"/>
</dbReference>
<reference evidence="2" key="1">
    <citation type="submission" date="2015-06" db="EMBL/GenBank/DDBJ databases">
        <authorList>
            <person name="Nguyen H."/>
        </authorList>
    </citation>
    <scope>NUCLEOTIDE SEQUENCE</scope>
    <source>
        <strain evidence="2">DAOM 180753</strain>
    </source>
</reference>
<dbReference type="Proteomes" id="UP001227192">
    <property type="component" value="Unassembled WGS sequence"/>
</dbReference>
<gene>
    <name evidence="2" type="ORF">VN97_g11586</name>
</gene>
<evidence type="ECO:0000313" key="3">
    <source>
        <dbReference type="Proteomes" id="UP001227192"/>
    </source>
</evidence>
<keyword evidence="3" id="KW-1185">Reference proteome</keyword>
<proteinExistence type="predicted"/>
<protein>
    <submittedName>
        <fullName evidence="2">Uncharacterized protein</fullName>
    </submittedName>
</protein>
<sequence>MYFDFCQSKIRQNSCIFRHIEVSSLKDQAFTLAALPLRNRLLEAFTNFNFSFLSTQRIHFIMVRIVLNVYSYNSIQIQFRFNSGSVRIKISPVLKINIVFVEKSPMHACMFATDRALFVCYLLFVSLFATIEQSLDGFSRVYNPLHF</sequence>
<keyword evidence="1" id="KW-0472">Membrane</keyword>
<dbReference type="AlphaFoldDB" id="A0AAI9X332"/>
<keyword evidence="1" id="KW-0812">Transmembrane</keyword>
<reference evidence="2" key="2">
    <citation type="journal article" date="2016" name="Fungal Biol.">
        <title>Ochratoxin A production by Penicillium thymicola.</title>
        <authorList>
            <person name="Nguyen H.D.T."/>
            <person name="McMullin D.R."/>
            <person name="Ponomareva E."/>
            <person name="Riley R."/>
            <person name="Pomraning K.R."/>
            <person name="Baker S.E."/>
            <person name="Seifert K.A."/>
        </authorList>
    </citation>
    <scope>NUCLEOTIDE SEQUENCE</scope>
    <source>
        <strain evidence="2">DAOM 180753</strain>
    </source>
</reference>
<name>A0AAI9X332_PENTH</name>